<accession>A0A2U1K927</accession>
<keyword evidence="6" id="KW-1185">Reference proteome</keyword>
<gene>
    <name evidence="5" type="ORF">CTI12_AA387430</name>
    <name evidence="4" type="ORF">CTI12_AA630100</name>
</gene>
<evidence type="ECO:0000256" key="2">
    <source>
        <dbReference type="ARBA" id="ARBA00022833"/>
    </source>
</evidence>
<dbReference type="GO" id="GO:0046872">
    <property type="term" value="F:metal ion binding"/>
    <property type="evidence" value="ECO:0007669"/>
    <property type="project" value="UniProtKB-KW"/>
</dbReference>
<dbReference type="InterPro" id="IPR047109">
    <property type="entry name" value="CAD-like"/>
</dbReference>
<dbReference type="STRING" id="35608.A0A2U1K927"/>
<keyword evidence="1" id="KW-0479">Metal-binding</keyword>
<evidence type="ECO:0000256" key="3">
    <source>
        <dbReference type="ARBA" id="ARBA00023002"/>
    </source>
</evidence>
<dbReference type="PANTHER" id="PTHR42683">
    <property type="entry name" value="ALDEHYDE REDUCTASE"/>
    <property type="match status" value="1"/>
</dbReference>
<organism evidence="4 6">
    <name type="scientific">Artemisia annua</name>
    <name type="common">Sweet wormwood</name>
    <dbReference type="NCBI Taxonomy" id="35608"/>
    <lineage>
        <taxon>Eukaryota</taxon>
        <taxon>Viridiplantae</taxon>
        <taxon>Streptophyta</taxon>
        <taxon>Embryophyta</taxon>
        <taxon>Tracheophyta</taxon>
        <taxon>Spermatophyta</taxon>
        <taxon>Magnoliopsida</taxon>
        <taxon>eudicotyledons</taxon>
        <taxon>Gunneridae</taxon>
        <taxon>Pentapetalae</taxon>
        <taxon>asterids</taxon>
        <taxon>campanulids</taxon>
        <taxon>Asterales</taxon>
        <taxon>Asteraceae</taxon>
        <taxon>Asteroideae</taxon>
        <taxon>Anthemideae</taxon>
        <taxon>Artemisiinae</taxon>
        <taxon>Artemisia</taxon>
    </lineage>
</organism>
<keyword evidence="3" id="KW-0560">Oxidoreductase</keyword>
<evidence type="ECO:0000313" key="6">
    <source>
        <dbReference type="Proteomes" id="UP000245207"/>
    </source>
</evidence>
<evidence type="ECO:0000256" key="1">
    <source>
        <dbReference type="ARBA" id="ARBA00022723"/>
    </source>
</evidence>
<name>A0A2U1K927_ARTAN</name>
<dbReference type="GO" id="GO:0016616">
    <property type="term" value="F:oxidoreductase activity, acting on the CH-OH group of donors, NAD or NADP as acceptor"/>
    <property type="evidence" value="ECO:0007669"/>
    <property type="project" value="InterPro"/>
</dbReference>
<reference evidence="4 6" key="1">
    <citation type="journal article" date="2018" name="Mol. Plant">
        <title>The genome of Artemisia annua provides insight into the evolution of Asteraceae family and artemisinin biosynthesis.</title>
        <authorList>
            <person name="Shen Q."/>
            <person name="Zhang L."/>
            <person name="Liao Z."/>
            <person name="Wang S."/>
            <person name="Yan T."/>
            <person name="Shi P."/>
            <person name="Liu M."/>
            <person name="Fu X."/>
            <person name="Pan Q."/>
            <person name="Wang Y."/>
            <person name="Lv Z."/>
            <person name="Lu X."/>
            <person name="Zhang F."/>
            <person name="Jiang W."/>
            <person name="Ma Y."/>
            <person name="Chen M."/>
            <person name="Hao X."/>
            <person name="Li L."/>
            <person name="Tang Y."/>
            <person name="Lv G."/>
            <person name="Zhou Y."/>
            <person name="Sun X."/>
            <person name="Brodelius P.E."/>
            <person name="Rose J.K.C."/>
            <person name="Tang K."/>
        </authorList>
    </citation>
    <scope>NUCLEOTIDE SEQUENCE [LARGE SCALE GENOMIC DNA]</scope>
    <source>
        <strain evidence="6">cv. Huhao1</strain>
        <tissue evidence="4">Leaf</tissue>
    </source>
</reference>
<keyword evidence="2" id="KW-0862">Zinc</keyword>
<dbReference type="InterPro" id="IPR036291">
    <property type="entry name" value="NAD(P)-bd_dom_sf"/>
</dbReference>
<dbReference type="Proteomes" id="UP000245207">
    <property type="component" value="Unassembled WGS sequence"/>
</dbReference>
<dbReference type="OrthoDB" id="1733169at2759"/>
<evidence type="ECO:0000313" key="4">
    <source>
        <dbReference type="EMBL" id="PWA18338.1"/>
    </source>
</evidence>
<proteinExistence type="predicted"/>
<protein>
    <submittedName>
        <fullName evidence="4">Cinnamyl alcohol dehydrogenase 7</fullName>
    </submittedName>
</protein>
<dbReference type="SUPFAM" id="SSF51735">
    <property type="entry name" value="NAD(P)-binding Rossmann-fold domains"/>
    <property type="match status" value="1"/>
</dbReference>
<dbReference type="Gene3D" id="3.40.50.720">
    <property type="entry name" value="NAD(P)-binding Rossmann-like Domain"/>
    <property type="match status" value="1"/>
</dbReference>
<evidence type="ECO:0000313" key="5">
    <source>
        <dbReference type="EMBL" id="PWA59874.1"/>
    </source>
</evidence>
<dbReference type="Gene3D" id="3.90.180.10">
    <property type="entry name" value="Medium-chain alcohol dehydrogenases, catalytic domain"/>
    <property type="match status" value="1"/>
</dbReference>
<sequence length="157" mass="17487">MGQNMQVCRNGSILDANGSILECSENGSILDYKWVYLRVQVKCVHFRLQMGLFKSADKLSPEQAVPLLCAGVTAYSRLKQFVNSEKPIKAEILGLGGVGHLGVIISKTTDHHVTLISCSNKKREKALTTLWLFNLDPTFNCIKGLTKCRYFLRAHST</sequence>
<dbReference type="EMBL" id="PKPP01005506">
    <property type="protein sequence ID" value="PWA59874.1"/>
    <property type="molecule type" value="Genomic_DNA"/>
</dbReference>
<comment type="caution">
    <text evidence="4">The sequence shown here is derived from an EMBL/GenBank/DDBJ whole genome shotgun (WGS) entry which is preliminary data.</text>
</comment>
<dbReference type="AlphaFoldDB" id="A0A2U1K927"/>
<dbReference type="EMBL" id="PKPP01031812">
    <property type="protein sequence ID" value="PWA18338.1"/>
    <property type="molecule type" value="Genomic_DNA"/>
</dbReference>